<accession>A0A6G1F4U6</accession>
<name>A0A6G1F4U6_9ORYZ</name>
<organism evidence="1 2">
    <name type="scientific">Oryza meyeriana var. granulata</name>
    <dbReference type="NCBI Taxonomy" id="110450"/>
    <lineage>
        <taxon>Eukaryota</taxon>
        <taxon>Viridiplantae</taxon>
        <taxon>Streptophyta</taxon>
        <taxon>Embryophyta</taxon>
        <taxon>Tracheophyta</taxon>
        <taxon>Spermatophyta</taxon>
        <taxon>Magnoliopsida</taxon>
        <taxon>Liliopsida</taxon>
        <taxon>Poales</taxon>
        <taxon>Poaceae</taxon>
        <taxon>BOP clade</taxon>
        <taxon>Oryzoideae</taxon>
        <taxon>Oryzeae</taxon>
        <taxon>Oryzinae</taxon>
        <taxon>Oryza</taxon>
        <taxon>Oryza meyeriana</taxon>
    </lineage>
</organism>
<reference evidence="1 2" key="1">
    <citation type="submission" date="2019-11" db="EMBL/GenBank/DDBJ databases">
        <title>Whole genome sequence of Oryza granulata.</title>
        <authorList>
            <person name="Li W."/>
        </authorList>
    </citation>
    <scope>NUCLEOTIDE SEQUENCE [LARGE SCALE GENOMIC DNA]</scope>
    <source>
        <strain evidence="2">cv. Menghai</strain>
        <tissue evidence="1">Leaf</tissue>
    </source>
</reference>
<evidence type="ECO:0000313" key="2">
    <source>
        <dbReference type="Proteomes" id="UP000479710"/>
    </source>
</evidence>
<proteinExistence type="predicted"/>
<evidence type="ECO:0000313" key="1">
    <source>
        <dbReference type="EMBL" id="KAF0931936.1"/>
    </source>
</evidence>
<sequence>MNTGKIRLDSLADGDLGATSSEAKRTAADAVECGHRARSDGRDLEVEIGVSCSRWRRWLPVAPVEERWLWSSVEGVAALASRARRGVGFYWTECRRLRKEAAELRG</sequence>
<protein>
    <recommendedName>
        <fullName evidence="3">DUF834 domain-containing protein</fullName>
    </recommendedName>
</protein>
<gene>
    <name evidence="1" type="ORF">E2562_007120</name>
</gene>
<evidence type="ECO:0008006" key="3">
    <source>
        <dbReference type="Google" id="ProtNLM"/>
    </source>
</evidence>
<dbReference type="Proteomes" id="UP000479710">
    <property type="component" value="Unassembled WGS sequence"/>
</dbReference>
<dbReference type="AlphaFoldDB" id="A0A6G1F4U6"/>
<dbReference type="EMBL" id="SPHZ02000001">
    <property type="protein sequence ID" value="KAF0931936.1"/>
    <property type="molecule type" value="Genomic_DNA"/>
</dbReference>
<keyword evidence="2" id="KW-1185">Reference proteome</keyword>
<comment type="caution">
    <text evidence="1">The sequence shown here is derived from an EMBL/GenBank/DDBJ whole genome shotgun (WGS) entry which is preliminary data.</text>
</comment>